<dbReference type="Proteomes" id="UP001177140">
    <property type="component" value="Unassembled WGS sequence"/>
</dbReference>
<keyword evidence="4" id="KW-0472">Membrane</keyword>
<dbReference type="GO" id="GO:0016567">
    <property type="term" value="P:protein ubiquitination"/>
    <property type="evidence" value="ECO:0007669"/>
    <property type="project" value="TreeGrafter"/>
</dbReference>
<gene>
    <name evidence="6" type="ORF">MKW94_018319</name>
</gene>
<keyword evidence="4" id="KW-0812">Transmembrane</keyword>
<dbReference type="EMBL" id="JAJJMA010213618">
    <property type="protein sequence ID" value="MCL7040531.1"/>
    <property type="molecule type" value="Genomic_DNA"/>
</dbReference>
<dbReference type="GO" id="GO:0008270">
    <property type="term" value="F:zinc ion binding"/>
    <property type="evidence" value="ECO:0007669"/>
    <property type="project" value="UniProtKB-KW"/>
</dbReference>
<evidence type="ECO:0000256" key="4">
    <source>
        <dbReference type="SAM" id="Phobius"/>
    </source>
</evidence>
<evidence type="ECO:0000256" key="1">
    <source>
        <dbReference type="ARBA" id="ARBA00022723"/>
    </source>
</evidence>
<comment type="caution">
    <text evidence="6">The sequence shown here is derived from an EMBL/GenBank/DDBJ whole genome shotgun (WGS) entry which is preliminary data.</text>
</comment>
<keyword evidence="2" id="KW-0863">Zinc-finger</keyword>
<keyword evidence="1" id="KW-0479">Metal-binding</keyword>
<reference evidence="6" key="1">
    <citation type="submission" date="2022-03" db="EMBL/GenBank/DDBJ databases">
        <title>A functionally conserved STORR gene fusion in Papaver species that diverged 16.8 million years ago.</title>
        <authorList>
            <person name="Catania T."/>
        </authorList>
    </citation>
    <scope>NUCLEOTIDE SEQUENCE</scope>
    <source>
        <strain evidence="6">S-191538</strain>
    </source>
</reference>
<dbReference type="GO" id="GO:0005737">
    <property type="term" value="C:cytoplasm"/>
    <property type="evidence" value="ECO:0007669"/>
    <property type="project" value="TreeGrafter"/>
</dbReference>
<feature type="domain" description="RING-type" evidence="5">
    <location>
        <begin position="170"/>
        <end position="208"/>
    </location>
</feature>
<feature type="transmembrane region" description="Helical" evidence="4">
    <location>
        <begin position="42"/>
        <end position="64"/>
    </location>
</feature>
<accession>A0AA42AUL8</accession>
<evidence type="ECO:0000256" key="3">
    <source>
        <dbReference type="ARBA" id="ARBA00022833"/>
    </source>
</evidence>
<dbReference type="AlphaFoldDB" id="A0AA42AUL8"/>
<keyword evidence="7" id="KW-1185">Reference proteome</keyword>
<evidence type="ECO:0000259" key="5">
    <source>
        <dbReference type="Pfam" id="PF13639"/>
    </source>
</evidence>
<dbReference type="InterPro" id="IPR001841">
    <property type="entry name" value="Znf_RING"/>
</dbReference>
<evidence type="ECO:0000256" key="2">
    <source>
        <dbReference type="ARBA" id="ARBA00022771"/>
    </source>
</evidence>
<dbReference type="Gene3D" id="3.30.40.10">
    <property type="entry name" value="Zinc/RING finger domain, C3HC4 (zinc finger)"/>
    <property type="match status" value="1"/>
</dbReference>
<dbReference type="GO" id="GO:0061630">
    <property type="term" value="F:ubiquitin protein ligase activity"/>
    <property type="evidence" value="ECO:0007669"/>
    <property type="project" value="TreeGrafter"/>
</dbReference>
<protein>
    <recommendedName>
        <fullName evidence="5">RING-type domain-containing protein</fullName>
    </recommendedName>
</protein>
<dbReference type="Pfam" id="PF13639">
    <property type="entry name" value="zf-RING_2"/>
    <property type="match status" value="1"/>
</dbReference>
<organism evidence="6 7">
    <name type="scientific">Papaver nudicaule</name>
    <name type="common">Iceland poppy</name>
    <dbReference type="NCBI Taxonomy" id="74823"/>
    <lineage>
        <taxon>Eukaryota</taxon>
        <taxon>Viridiplantae</taxon>
        <taxon>Streptophyta</taxon>
        <taxon>Embryophyta</taxon>
        <taxon>Tracheophyta</taxon>
        <taxon>Spermatophyta</taxon>
        <taxon>Magnoliopsida</taxon>
        <taxon>Ranunculales</taxon>
        <taxon>Papaveraceae</taxon>
        <taxon>Papaveroideae</taxon>
        <taxon>Papaver</taxon>
    </lineage>
</organism>
<sequence>MSGSPPDSQLFAMLQNQKRNLKNWKLHRKNLGLVMLFLDKELIAKIILCTLSTFLKFSCIIYFLSLRGIKNEFFVNSAGYVDMKSTLIGSCAAELQVIDSSNTCIWLVANEILNVIVAGAGLSQGAIENIDTTEVASTLMDDLANNMDVSNLALGDDFQNPDDAIEASLQCFVCQKELVIDDKMQELPCKHFFQPLCLNPWLDEHNSCRDYRHELPTYDHNYESKKEGRSSSGLPGICSHKSSNKTKVWRCLP</sequence>
<keyword evidence="3" id="KW-0862">Zinc</keyword>
<dbReference type="InterPro" id="IPR013083">
    <property type="entry name" value="Znf_RING/FYVE/PHD"/>
</dbReference>
<proteinExistence type="predicted"/>
<dbReference type="SUPFAM" id="SSF57850">
    <property type="entry name" value="RING/U-box"/>
    <property type="match status" value="1"/>
</dbReference>
<evidence type="ECO:0000313" key="7">
    <source>
        <dbReference type="Proteomes" id="UP001177140"/>
    </source>
</evidence>
<dbReference type="PANTHER" id="PTHR15710:SF4">
    <property type="entry name" value="E3 UBIQUITIN-PROTEIN LIGASE AIP2"/>
    <property type="match status" value="1"/>
</dbReference>
<name>A0AA42AUL8_PAPNU</name>
<keyword evidence="4" id="KW-1133">Transmembrane helix</keyword>
<dbReference type="PANTHER" id="PTHR15710">
    <property type="entry name" value="E3 UBIQUITIN-PROTEIN LIGASE PRAJA"/>
    <property type="match status" value="1"/>
</dbReference>
<evidence type="ECO:0000313" key="6">
    <source>
        <dbReference type="EMBL" id="MCL7040531.1"/>
    </source>
</evidence>